<sequence length="267" mass="30469">MDSAPINNSWIWQYAVLVLIALLKRFRPRKGNVLMLSGKFCVKYGPHVCLAEASTMRFIAQKTSIPVPKVYCAFKRGDWTYIVMEKISGDMIGQGWVQRSEESKASILFELKRLVQEMRDIPASGPGVHNVDGGPLFDPRLPGPSLRIGPFESIQAFHQHLRGGLHPDPNLDPKVNELIELQDGPWPPPNFTHGDLSSLNILSQEDKIVGIIDWETAGWFPSYWEYTTACQVNPQNSFWREEIDKFLEPLPKELAMEEIRQRFFGDF</sequence>
<dbReference type="InterPro" id="IPR002575">
    <property type="entry name" value="Aminoglycoside_PTrfase"/>
</dbReference>
<dbReference type="PANTHER" id="PTHR21310">
    <property type="entry name" value="AMINOGLYCOSIDE PHOSPHOTRANSFERASE-RELATED-RELATED"/>
    <property type="match status" value="1"/>
</dbReference>
<dbReference type="InterPro" id="IPR011009">
    <property type="entry name" value="Kinase-like_dom_sf"/>
</dbReference>
<dbReference type="InterPro" id="IPR051678">
    <property type="entry name" value="AGP_Transferase"/>
</dbReference>
<dbReference type="PANTHER" id="PTHR21310:SF55">
    <property type="entry name" value="AMINOGLYCOSIDE PHOSPHOTRANSFERASE DOMAIN-CONTAINING PROTEIN"/>
    <property type="match status" value="1"/>
</dbReference>
<proteinExistence type="predicted"/>
<dbReference type="AlphaFoldDB" id="A0A6A6B0H0"/>
<dbReference type="SUPFAM" id="SSF56112">
    <property type="entry name" value="Protein kinase-like (PK-like)"/>
    <property type="match status" value="1"/>
</dbReference>
<dbReference type="Gene3D" id="3.90.1200.10">
    <property type="match status" value="1"/>
</dbReference>
<protein>
    <recommendedName>
        <fullName evidence="1">Aminoglycoside phosphotransferase domain-containing protein</fullName>
    </recommendedName>
</protein>
<feature type="domain" description="Aminoglycoside phosphotransferase" evidence="1">
    <location>
        <begin position="49"/>
        <end position="243"/>
    </location>
</feature>
<evidence type="ECO:0000313" key="2">
    <source>
        <dbReference type="EMBL" id="KAF2137376.1"/>
    </source>
</evidence>
<accession>A0A6A6B0H0</accession>
<dbReference type="EMBL" id="ML995503">
    <property type="protein sequence ID" value="KAF2137376.1"/>
    <property type="molecule type" value="Genomic_DNA"/>
</dbReference>
<dbReference type="GeneID" id="54294969"/>
<dbReference type="RefSeq" id="XP_033393093.1">
    <property type="nucleotide sequence ID" value="XM_033537473.1"/>
</dbReference>
<name>A0A6A6B0H0_9PEZI</name>
<evidence type="ECO:0000259" key="1">
    <source>
        <dbReference type="Pfam" id="PF01636"/>
    </source>
</evidence>
<evidence type="ECO:0000313" key="3">
    <source>
        <dbReference type="Proteomes" id="UP000799438"/>
    </source>
</evidence>
<dbReference type="OrthoDB" id="8300194at2759"/>
<reference evidence="2" key="1">
    <citation type="journal article" date="2020" name="Stud. Mycol.">
        <title>101 Dothideomycetes genomes: a test case for predicting lifestyles and emergence of pathogens.</title>
        <authorList>
            <person name="Haridas S."/>
            <person name="Albert R."/>
            <person name="Binder M."/>
            <person name="Bloem J."/>
            <person name="Labutti K."/>
            <person name="Salamov A."/>
            <person name="Andreopoulos B."/>
            <person name="Baker S."/>
            <person name="Barry K."/>
            <person name="Bills G."/>
            <person name="Bluhm B."/>
            <person name="Cannon C."/>
            <person name="Castanera R."/>
            <person name="Culley D."/>
            <person name="Daum C."/>
            <person name="Ezra D."/>
            <person name="Gonzalez J."/>
            <person name="Henrissat B."/>
            <person name="Kuo A."/>
            <person name="Liang C."/>
            <person name="Lipzen A."/>
            <person name="Lutzoni F."/>
            <person name="Magnuson J."/>
            <person name="Mondo S."/>
            <person name="Nolan M."/>
            <person name="Ohm R."/>
            <person name="Pangilinan J."/>
            <person name="Park H.-J."/>
            <person name="Ramirez L."/>
            <person name="Alfaro M."/>
            <person name="Sun H."/>
            <person name="Tritt A."/>
            <person name="Yoshinaga Y."/>
            <person name="Zwiers L.-H."/>
            <person name="Turgeon B."/>
            <person name="Goodwin S."/>
            <person name="Spatafora J."/>
            <person name="Crous P."/>
            <person name="Grigoriev I."/>
        </authorList>
    </citation>
    <scope>NUCLEOTIDE SEQUENCE</scope>
    <source>
        <strain evidence="2">CBS 121167</strain>
    </source>
</reference>
<dbReference type="Pfam" id="PF01636">
    <property type="entry name" value="APH"/>
    <property type="match status" value="1"/>
</dbReference>
<dbReference type="CDD" id="cd05120">
    <property type="entry name" value="APH_ChoK_like"/>
    <property type="match status" value="1"/>
</dbReference>
<gene>
    <name evidence="2" type="ORF">K452DRAFT_235979</name>
</gene>
<keyword evidence="3" id="KW-1185">Reference proteome</keyword>
<dbReference type="Proteomes" id="UP000799438">
    <property type="component" value="Unassembled WGS sequence"/>
</dbReference>
<organism evidence="2 3">
    <name type="scientific">Aplosporella prunicola CBS 121167</name>
    <dbReference type="NCBI Taxonomy" id="1176127"/>
    <lineage>
        <taxon>Eukaryota</taxon>
        <taxon>Fungi</taxon>
        <taxon>Dikarya</taxon>
        <taxon>Ascomycota</taxon>
        <taxon>Pezizomycotina</taxon>
        <taxon>Dothideomycetes</taxon>
        <taxon>Dothideomycetes incertae sedis</taxon>
        <taxon>Botryosphaeriales</taxon>
        <taxon>Aplosporellaceae</taxon>
        <taxon>Aplosporella</taxon>
    </lineage>
</organism>